<comment type="caution">
    <text evidence="2">The sequence shown here is derived from an EMBL/GenBank/DDBJ whole genome shotgun (WGS) entry which is preliminary data.</text>
</comment>
<feature type="repeat" description="ANK" evidence="1">
    <location>
        <begin position="90"/>
        <end position="124"/>
    </location>
</feature>
<dbReference type="InterPro" id="IPR002110">
    <property type="entry name" value="Ankyrin_rpt"/>
</dbReference>
<gene>
    <name evidence="2" type="ORF">P175DRAFT_0496630</name>
</gene>
<name>A0A2T5LLH1_9EURO</name>
<dbReference type="OrthoDB" id="426293at2759"/>
<evidence type="ECO:0000313" key="2">
    <source>
        <dbReference type="EMBL" id="PTU17119.1"/>
    </source>
</evidence>
<accession>A0A2T5LLH1</accession>
<dbReference type="PROSITE" id="PS50088">
    <property type="entry name" value="ANK_REPEAT"/>
    <property type="match status" value="1"/>
</dbReference>
<evidence type="ECO:0008006" key="4">
    <source>
        <dbReference type="Google" id="ProtNLM"/>
    </source>
</evidence>
<reference evidence="2 3" key="1">
    <citation type="journal article" date="2018" name="Proc. Natl. Acad. Sci. U.S.A.">
        <title>Linking secondary metabolites to gene clusters through genome sequencing of six diverse Aspergillus species.</title>
        <authorList>
            <person name="Kaerboelling I."/>
            <person name="Vesth T.C."/>
            <person name="Frisvad J.C."/>
            <person name="Nybo J.L."/>
            <person name="Theobald S."/>
            <person name="Kuo A."/>
            <person name="Bowyer P."/>
            <person name="Matsuda Y."/>
            <person name="Mondo S."/>
            <person name="Lyhne E.K."/>
            <person name="Kogle M.E."/>
            <person name="Clum A."/>
            <person name="Lipzen A."/>
            <person name="Salamov A."/>
            <person name="Ngan C.Y."/>
            <person name="Daum C."/>
            <person name="Chiniquy J."/>
            <person name="Barry K."/>
            <person name="LaButti K."/>
            <person name="Haridas S."/>
            <person name="Simmons B.A."/>
            <person name="Magnuson J.K."/>
            <person name="Mortensen U.H."/>
            <person name="Larsen T.O."/>
            <person name="Grigoriev I.V."/>
            <person name="Baker S.E."/>
            <person name="Andersen M.R."/>
        </authorList>
    </citation>
    <scope>NUCLEOTIDE SEQUENCE [LARGE SCALE GENOMIC DNA]</scope>
    <source>
        <strain evidence="2 3">IBT 24754</strain>
    </source>
</reference>
<dbReference type="RefSeq" id="XP_040748511.1">
    <property type="nucleotide sequence ID" value="XM_040896136.1"/>
</dbReference>
<dbReference type="VEuPathDB" id="FungiDB:P175DRAFT_0496630"/>
<organism evidence="2 3">
    <name type="scientific">Aspergillus ochraceoroseus IBT 24754</name>
    <dbReference type="NCBI Taxonomy" id="1392256"/>
    <lineage>
        <taxon>Eukaryota</taxon>
        <taxon>Fungi</taxon>
        <taxon>Dikarya</taxon>
        <taxon>Ascomycota</taxon>
        <taxon>Pezizomycotina</taxon>
        <taxon>Eurotiomycetes</taxon>
        <taxon>Eurotiomycetidae</taxon>
        <taxon>Eurotiales</taxon>
        <taxon>Aspergillaceae</taxon>
        <taxon>Aspergillus</taxon>
        <taxon>Aspergillus subgen. Nidulantes</taxon>
    </lineage>
</organism>
<dbReference type="InterPro" id="IPR036770">
    <property type="entry name" value="Ankyrin_rpt-contain_sf"/>
</dbReference>
<dbReference type="GeneID" id="63813018"/>
<dbReference type="AlphaFoldDB" id="A0A2T5LLH1"/>
<dbReference type="Proteomes" id="UP000244073">
    <property type="component" value="Unassembled WGS sequence"/>
</dbReference>
<dbReference type="Gene3D" id="1.25.40.20">
    <property type="entry name" value="Ankyrin repeat-containing domain"/>
    <property type="match status" value="1"/>
</dbReference>
<evidence type="ECO:0000256" key="1">
    <source>
        <dbReference type="PROSITE-ProRule" id="PRU00023"/>
    </source>
</evidence>
<proteinExistence type="predicted"/>
<protein>
    <recommendedName>
        <fullName evidence="4">Ankyrin repeat protein</fullName>
    </recommendedName>
</protein>
<keyword evidence="1" id="KW-0040">ANK repeat</keyword>
<sequence>MDVRSPSNGSPTSAQLPPIPIRSPIEVIENLRSLYSKDNIELFRAALDSGCSPDRFDIRDLDTIMMDAARKDAPISIIRLLLDRGSNVQEGQVLLLHALERGSETIQVLQLLLAEGAPINNDNVIRTITLLGGFTLLWVLGTSSPQGCRKA</sequence>
<evidence type="ECO:0000313" key="3">
    <source>
        <dbReference type="Proteomes" id="UP000244073"/>
    </source>
</evidence>
<dbReference type="EMBL" id="MSFN02000012">
    <property type="protein sequence ID" value="PTU17119.1"/>
    <property type="molecule type" value="Genomic_DNA"/>
</dbReference>
<dbReference type="SUPFAM" id="SSF48403">
    <property type="entry name" value="Ankyrin repeat"/>
    <property type="match status" value="1"/>
</dbReference>